<dbReference type="InterPro" id="IPR032710">
    <property type="entry name" value="NTF2-like_dom_sf"/>
</dbReference>
<feature type="domain" description="SnoaL-like" evidence="1">
    <location>
        <begin position="10"/>
        <end position="133"/>
    </location>
</feature>
<dbReference type="InterPro" id="IPR037401">
    <property type="entry name" value="SnoaL-like"/>
</dbReference>
<evidence type="ECO:0000259" key="1">
    <source>
        <dbReference type="Pfam" id="PF13577"/>
    </source>
</evidence>
<name>A0ABT0B3L4_9SPHN</name>
<accession>A0ABT0B3L4</accession>
<evidence type="ECO:0000313" key="2">
    <source>
        <dbReference type="EMBL" id="MCJ2179635.1"/>
    </source>
</evidence>
<keyword evidence="3" id="KW-1185">Reference proteome</keyword>
<dbReference type="Proteomes" id="UP001162880">
    <property type="component" value="Unassembled WGS sequence"/>
</dbReference>
<sequence>MTTKVTRIIEELADREAIRECLYRYSRGVDRLDADMVRSAYWPDCIDEHMGFVGNAEEFISWSFPIMGSMDQTMHMISNVLITLDGDTADAESYFYGIHRVNLPDGEKSDVIGAGRYLDRLEKRDDEWRIARRLVVTDWFRQYPDSADWSQGMLGIMVDPGGRYPDDESYRRVRIR</sequence>
<evidence type="ECO:0000313" key="3">
    <source>
        <dbReference type="Proteomes" id="UP001162880"/>
    </source>
</evidence>
<dbReference type="RefSeq" id="WP_243994658.1">
    <property type="nucleotide sequence ID" value="NZ_JALHLE010000021.1"/>
</dbReference>
<organism evidence="2 3">
    <name type="scientific">Novosphingobium album</name>
    <name type="common">ex Hu et al. 2023</name>
    <dbReference type="NCBI Taxonomy" id="2930093"/>
    <lineage>
        <taxon>Bacteria</taxon>
        <taxon>Pseudomonadati</taxon>
        <taxon>Pseudomonadota</taxon>
        <taxon>Alphaproteobacteria</taxon>
        <taxon>Sphingomonadales</taxon>
        <taxon>Sphingomonadaceae</taxon>
        <taxon>Novosphingobium</taxon>
    </lineage>
</organism>
<dbReference type="SUPFAM" id="SSF54427">
    <property type="entry name" value="NTF2-like"/>
    <property type="match status" value="1"/>
</dbReference>
<comment type="caution">
    <text evidence="2">The sequence shown here is derived from an EMBL/GenBank/DDBJ whole genome shotgun (WGS) entry which is preliminary data.</text>
</comment>
<gene>
    <name evidence="2" type="ORF">MTR64_13765</name>
</gene>
<dbReference type="Pfam" id="PF13577">
    <property type="entry name" value="SnoaL_4"/>
    <property type="match status" value="1"/>
</dbReference>
<proteinExistence type="predicted"/>
<reference evidence="2" key="1">
    <citation type="submission" date="2022-03" db="EMBL/GenBank/DDBJ databases">
        <title>Identification of a novel bacterium isolated from mangrove sediments.</title>
        <authorList>
            <person name="Pan X."/>
        </authorList>
    </citation>
    <scope>NUCLEOTIDE SEQUENCE</scope>
    <source>
        <strain evidence="2">B2580</strain>
    </source>
</reference>
<dbReference type="Gene3D" id="3.10.450.50">
    <property type="match status" value="1"/>
</dbReference>
<protein>
    <submittedName>
        <fullName evidence="2">Nuclear transport factor 2 family protein</fullName>
    </submittedName>
</protein>
<dbReference type="EMBL" id="JALHLE010000021">
    <property type="protein sequence ID" value="MCJ2179635.1"/>
    <property type="molecule type" value="Genomic_DNA"/>
</dbReference>